<dbReference type="Proteomes" id="UP000229756">
    <property type="component" value="Unassembled WGS sequence"/>
</dbReference>
<evidence type="ECO:0000313" key="1">
    <source>
        <dbReference type="EMBL" id="PJC23809.1"/>
    </source>
</evidence>
<dbReference type="InterPro" id="IPR023198">
    <property type="entry name" value="PGP-like_dom2"/>
</dbReference>
<comment type="caution">
    <text evidence="1">The sequence shown here is derived from an EMBL/GenBank/DDBJ whole genome shotgun (WGS) entry which is preliminary data.</text>
</comment>
<evidence type="ECO:0000313" key="2">
    <source>
        <dbReference type="Proteomes" id="UP000229756"/>
    </source>
</evidence>
<dbReference type="InterPro" id="IPR036412">
    <property type="entry name" value="HAD-like_sf"/>
</dbReference>
<sequence length="103" mass="11953">MLDKIRVGEITESQLWSPVIAKFKLNISSEELSNKYVEMHVDETHKYRLANLELLNFLKEFKKAKKFRLAAFSNTNPLKAAGMKVTGLLEVFDHLIFSHDWIS</sequence>
<dbReference type="EMBL" id="PFSJ01000010">
    <property type="protein sequence ID" value="PJC23809.1"/>
    <property type="molecule type" value="Genomic_DNA"/>
</dbReference>
<name>A0A2M8EM54_UNCKA</name>
<dbReference type="Gene3D" id="1.10.150.240">
    <property type="entry name" value="Putative phosphatase, domain 2"/>
    <property type="match status" value="1"/>
</dbReference>
<accession>A0A2M8EM54</accession>
<proteinExistence type="predicted"/>
<reference evidence="2" key="1">
    <citation type="submission" date="2017-09" db="EMBL/GenBank/DDBJ databases">
        <title>Depth-based differentiation of microbial function through sediment-hosted aquifers and enrichment of novel symbionts in the deep terrestrial subsurface.</title>
        <authorList>
            <person name="Probst A.J."/>
            <person name="Ladd B."/>
            <person name="Jarett J.K."/>
            <person name="Geller-Mcgrath D.E."/>
            <person name="Sieber C.M.K."/>
            <person name="Emerson J.B."/>
            <person name="Anantharaman K."/>
            <person name="Thomas B.C."/>
            <person name="Malmstrom R."/>
            <person name="Stieglmeier M."/>
            <person name="Klingl A."/>
            <person name="Woyke T."/>
            <person name="Ryan C.M."/>
            <person name="Banfield J.F."/>
        </authorList>
    </citation>
    <scope>NUCLEOTIDE SEQUENCE [LARGE SCALE GENOMIC DNA]</scope>
</reference>
<dbReference type="Gene3D" id="3.40.50.1000">
    <property type="entry name" value="HAD superfamily/HAD-like"/>
    <property type="match status" value="1"/>
</dbReference>
<dbReference type="InterPro" id="IPR023214">
    <property type="entry name" value="HAD_sf"/>
</dbReference>
<dbReference type="SUPFAM" id="SSF56784">
    <property type="entry name" value="HAD-like"/>
    <property type="match status" value="1"/>
</dbReference>
<gene>
    <name evidence="1" type="ORF">CO058_01365</name>
</gene>
<protein>
    <submittedName>
        <fullName evidence="1">Uncharacterized protein</fullName>
    </submittedName>
</protein>
<dbReference type="AlphaFoldDB" id="A0A2M8EM54"/>
<organism evidence="1 2">
    <name type="scientific">candidate division WWE3 bacterium CG_4_9_14_0_2_um_filter_35_11</name>
    <dbReference type="NCBI Taxonomy" id="1975077"/>
    <lineage>
        <taxon>Bacteria</taxon>
        <taxon>Katanobacteria</taxon>
    </lineage>
</organism>